<dbReference type="EMBL" id="AJWY01007010">
    <property type="protein sequence ID" value="EKC65247.1"/>
    <property type="molecule type" value="Genomic_DNA"/>
</dbReference>
<dbReference type="GO" id="GO:0016740">
    <property type="term" value="F:transferase activity"/>
    <property type="evidence" value="ECO:0007669"/>
    <property type="project" value="UniProtKB-KW"/>
</dbReference>
<feature type="transmembrane region" description="Helical" evidence="1">
    <location>
        <begin position="12"/>
        <end position="31"/>
    </location>
</feature>
<accession>K1SX95</accession>
<comment type="caution">
    <text evidence="2">The sequence shown here is derived from an EMBL/GenBank/DDBJ whole genome shotgun (WGS) entry which is preliminary data.</text>
</comment>
<evidence type="ECO:0000256" key="1">
    <source>
        <dbReference type="SAM" id="Phobius"/>
    </source>
</evidence>
<dbReference type="AlphaFoldDB" id="K1SX95"/>
<name>K1SX95_9ZZZZ</name>
<keyword evidence="2" id="KW-0808">Transferase</keyword>
<feature type="non-terminal residue" evidence="2">
    <location>
        <position position="54"/>
    </location>
</feature>
<evidence type="ECO:0000313" key="2">
    <source>
        <dbReference type="EMBL" id="EKC65247.1"/>
    </source>
</evidence>
<reference evidence="2" key="1">
    <citation type="journal article" date="2013" name="Environ. Microbiol.">
        <title>Microbiota from the distal guts of lean and obese adolescents exhibit partial functional redundancy besides clear differences in community structure.</title>
        <authorList>
            <person name="Ferrer M."/>
            <person name="Ruiz A."/>
            <person name="Lanza F."/>
            <person name="Haange S.B."/>
            <person name="Oberbach A."/>
            <person name="Till H."/>
            <person name="Bargiela R."/>
            <person name="Campoy C."/>
            <person name="Segura M.T."/>
            <person name="Richter M."/>
            <person name="von Bergen M."/>
            <person name="Seifert J."/>
            <person name="Suarez A."/>
        </authorList>
    </citation>
    <scope>NUCLEOTIDE SEQUENCE</scope>
</reference>
<keyword evidence="1" id="KW-0812">Transmembrane</keyword>
<keyword evidence="1" id="KW-1133">Transmembrane helix</keyword>
<proteinExistence type="predicted"/>
<organism evidence="2">
    <name type="scientific">human gut metagenome</name>
    <dbReference type="NCBI Taxonomy" id="408170"/>
    <lineage>
        <taxon>unclassified sequences</taxon>
        <taxon>metagenomes</taxon>
        <taxon>organismal metagenomes</taxon>
    </lineage>
</organism>
<gene>
    <name evidence="2" type="ORF">LEA_10427</name>
</gene>
<keyword evidence="1" id="KW-0472">Membrane</keyword>
<sequence length="54" mass="5754">MKTNSLSAWILAIRPYSLGNSVILILIGSALAFTDGGFRPVVALLCLVFAVTMQ</sequence>
<protein>
    <submittedName>
        <fullName evidence="2">1,4-dihydroxy-2-naphthoate octaprenyltransferase</fullName>
    </submittedName>
</protein>